<gene>
    <name evidence="3" type="ORF">JOC48_003444</name>
</gene>
<dbReference type="PANTHER" id="PTHR43308">
    <property type="entry name" value="OUTER MEMBRANE PROTEIN ALPHA-RELATED"/>
    <property type="match status" value="1"/>
</dbReference>
<dbReference type="InterPro" id="IPR001119">
    <property type="entry name" value="SLH_dom"/>
</dbReference>
<proteinExistence type="predicted"/>
<reference evidence="3 4" key="1">
    <citation type="submission" date="2021-01" db="EMBL/GenBank/DDBJ databases">
        <title>Genomic Encyclopedia of Type Strains, Phase IV (KMG-IV): sequencing the most valuable type-strain genomes for metagenomic binning, comparative biology and taxonomic classification.</title>
        <authorList>
            <person name="Goeker M."/>
        </authorList>
    </citation>
    <scope>NUCLEOTIDE SEQUENCE [LARGE SCALE GENOMIC DNA]</scope>
    <source>
        <strain evidence="3 4">DSM 23711</strain>
    </source>
</reference>
<evidence type="ECO:0000256" key="1">
    <source>
        <dbReference type="ARBA" id="ARBA00022729"/>
    </source>
</evidence>
<organism evidence="3 4">
    <name type="scientific">Aquibacillus albus</name>
    <dbReference type="NCBI Taxonomy" id="1168171"/>
    <lineage>
        <taxon>Bacteria</taxon>
        <taxon>Bacillati</taxon>
        <taxon>Bacillota</taxon>
        <taxon>Bacilli</taxon>
        <taxon>Bacillales</taxon>
        <taxon>Bacillaceae</taxon>
        <taxon>Aquibacillus</taxon>
    </lineage>
</organism>
<name>A0ABS2N463_9BACI</name>
<comment type="caution">
    <text evidence="3">The sequence shown here is derived from an EMBL/GenBank/DDBJ whole genome shotgun (WGS) entry which is preliminary data.</text>
</comment>
<feature type="domain" description="SLH" evidence="2">
    <location>
        <begin position="31"/>
        <end position="94"/>
    </location>
</feature>
<dbReference type="InterPro" id="IPR051465">
    <property type="entry name" value="Cell_Envelope_Struct_Comp"/>
</dbReference>
<evidence type="ECO:0000313" key="3">
    <source>
        <dbReference type="EMBL" id="MBM7572912.1"/>
    </source>
</evidence>
<dbReference type="PANTHER" id="PTHR43308:SF5">
    <property type="entry name" value="S-LAYER PROTEIN _ PEPTIDOGLYCAN ENDO-BETA-N-ACETYLGLUCOSAMINIDASE"/>
    <property type="match status" value="1"/>
</dbReference>
<keyword evidence="1" id="KW-0732">Signal</keyword>
<dbReference type="RefSeq" id="WP_204501589.1">
    <property type="nucleotide sequence ID" value="NZ_JAFBDR010000023.1"/>
</dbReference>
<evidence type="ECO:0000259" key="2">
    <source>
        <dbReference type="PROSITE" id="PS51272"/>
    </source>
</evidence>
<feature type="domain" description="SLH" evidence="2">
    <location>
        <begin position="96"/>
        <end position="149"/>
    </location>
</feature>
<evidence type="ECO:0000313" key="4">
    <source>
        <dbReference type="Proteomes" id="UP001296943"/>
    </source>
</evidence>
<protein>
    <recommendedName>
        <fullName evidence="2">SLH domain-containing protein</fullName>
    </recommendedName>
</protein>
<dbReference type="EMBL" id="JAFBDR010000023">
    <property type="protein sequence ID" value="MBM7572912.1"/>
    <property type="molecule type" value="Genomic_DNA"/>
</dbReference>
<sequence>MEFVRKKLLQAIGVVGLTTSLIGCSTQAVEIENDFSDVSNDYWAKTEINYLEEQGIINGYPDGTFKPNQAVTRYQAAAMLKKVLDLSLVEGTPVQFNDIATDSPRYKLAATMYEAGLIRGSNGNFRPNESLTRAQMATVLTRAFDFNRNEDFYFTDIQPDYWNYTEIAALADSGITGGKGDGTFAPSEPTSRAQFSVFLYRAMDGERQGLELLASDVHFEVDLNKNEYDFDGKEYTVKNNALYVREGDEEKTVKNLPTDSVDLITYSGSKMFYSDGKKIVSYGLLNGTERTIYQGGNIELLFEYQGKLIIRDGLMHVTDLDGNSLEDKIDIYTGAKPYEINVVESTSEYTGRTTLKVWEMKEDLNLPLVRIISR</sequence>
<dbReference type="Pfam" id="PF00395">
    <property type="entry name" value="SLH"/>
    <property type="match status" value="3"/>
</dbReference>
<accession>A0ABS2N463</accession>
<feature type="domain" description="SLH" evidence="2">
    <location>
        <begin position="150"/>
        <end position="213"/>
    </location>
</feature>
<dbReference type="PROSITE" id="PS51257">
    <property type="entry name" value="PROKAR_LIPOPROTEIN"/>
    <property type="match status" value="1"/>
</dbReference>
<dbReference type="Proteomes" id="UP001296943">
    <property type="component" value="Unassembled WGS sequence"/>
</dbReference>
<dbReference type="PROSITE" id="PS51272">
    <property type="entry name" value="SLH"/>
    <property type="match status" value="3"/>
</dbReference>
<keyword evidence="4" id="KW-1185">Reference proteome</keyword>